<dbReference type="Pfam" id="PF19190">
    <property type="entry name" value="BACON_2"/>
    <property type="match status" value="1"/>
</dbReference>
<evidence type="ECO:0000259" key="3">
    <source>
        <dbReference type="PROSITE" id="PS51762"/>
    </source>
</evidence>
<dbReference type="CDD" id="cd08023">
    <property type="entry name" value="GH16_laminarinase_like"/>
    <property type="match status" value="1"/>
</dbReference>
<dbReference type="Gene3D" id="2.60.40.10">
    <property type="entry name" value="Immunoglobulins"/>
    <property type="match status" value="2"/>
</dbReference>
<dbReference type="CDD" id="cd14948">
    <property type="entry name" value="BACON"/>
    <property type="match status" value="2"/>
</dbReference>
<feature type="domain" description="GH16" evidence="3">
    <location>
        <begin position="200"/>
        <end position="450"/>
    </location>
</feature>
<comment type="similarity">
    <text evidence="1">Belongs to the glycosyl hydrolase 16 family.</text>
</comment>
<dbReference type="PROSITE" id="PS51762">
    <property type="entry name" value="GH16_2"/>
    <property type="match status" value="1"/>
</dbReference>
<accession>A0A8E1R0Y2</accession>
<dbReference type="InterPro" id="IPR024361">
    <property type="entry name" value="BACON"/>
</dbReference>
<evidence type="ECO:0000313" key="4">
    <source>
        <dbReference type="EMBL" id="KOO69266.1"/>
    </source>
</evidence>
<dbReference type="RefSeq" id="WP_053397854.1">
    <property type="nucleotide sequence ID" value="NZ_LFQU01000004.1"/>
</dbReference>
<protein>
    <submittedName>
        <fullName evidence="4">Beta-glucanase</fullName>
    </submittedName>
</protein>
<feature type="signal peptide" evidence="2">
    <location>
        <begin position="1"/>
        <end position="23"/>
    </location>
</feature>
<keyword evidence="2" id="KW-0732">Signal</keyword>
<dbReference type="PROSITE" id="PS51257">
    <property type="entry name" value="PROKAR_LIPOPROTEIN"/>
    <property type="match status" value="1"/>
</dbReference>
<comment type="caution">
    <text evidence="4">The sequence shown here is derived from an EMBL/GenBank/DDBJ whole genome shotgun (WGS) entry which is preliminary data.</text>
</comment>
<evidence type="ECO:0000313" key="5">
    <source>
        <dbReference type="Proteomes" id="UP000036951"/>
    </source>
</evidence>
<dbReference type="AlphaFoldDB" id="A0A8E1R0Y2"/>
<sequence>MKKYIFVTIFSVFALTSSSCSNSDDDGQAEAGISVKCSPEEITAGAAGGTFSIDVTSTGKGWTAYTPDTWMGISLDGTTADKGTIKLSVSANKGTEARSGMVVVRSGTVRDTVKVSQTATIGVAETSVYAPSAGGTFSVGVSSNGNFTASADVAWIKATAAAGAVSIEVEPSNELKSRSGIVTVASSEGSQQISVVQESAPDNNISVPEGYRLVWNDEFDQGTTLNTAWWTHEEQGPGWVNNELQTYVDGQAAGRRVTEIADGKLSINCFKAGSAIYSGRVYANVSTGWKYGWFEARIKLPKGKGTWPAFWMMPAGNDFATNPWPRCGEIDIMEEVGADPGDVSSTIHCQKYNNTGTAIEHATLHVADAEDEFHVYACEWTPDHLKFYVDGKMILDYANDGSGVEAWPFDKPFYIILNLAWGGDWGGYKGTDDSALPATMKVDYVRVFQK</sequence>
<gene>
    <name evidence="4" type="ORF">ACU52_03790</name>
</gene>
<dbReference type="OrthoDB" id="9809583at2"/>
<dbReference type="InterPro" id="IPR013783">
    <property type="entry name" value="Ig-like_fold"/>
</dbReference>
<dbReference type="GO" id="GO:0004553">
    <property type="term" value="F:hydrolase activity, hydrolyzing O-glycosyl compounds"/>
    <property type="evidence" value="ECO:0007669"/>
    <property type="project" value="InterPro"/>
</dbReference>
<dbReference type="PANTHER" id="PTHR10963:SF55">
    <property type="entry name" value="GLYCOSIDE HYDROLASE FAMILY 16 PROTEIN"/>
    <property type="match status" value="1"/>
</dbReference>
<dbReference type="Pfam" id="PF00722">
    <property type="entry name" value="Glyco_hydro_16"/>
    <property type="match status" value="1"/>
</dbReference>
<name>A0A8E1R0Y2_9BACT</name>
<evidence type="ECO:0000256" key="2">
    <source>
        <dbReference type="SAM" id="SignalP"/>
    </source>
</evidence>
<dbReference type="SUPFAM" id="SSF49899">
    <property type="entry name" value="Concanavalin A-like lectins/glucanases"/>
    <property type="match status" value="1"/>
</dbReference>
<dbReference type="InterPro" id="IPR000757">
    <property type="entry name" value="Beta-glucanase-like"/>
</dbReference>
<dbReference type="PANTHER" id="PTHR10963">
    <property type="entry name" value="GLYCOSYL HYDROLASE-RELATED"/>
    <property type="match status" value="1"/>
</dbReference>
<dbReference type="InterPro" id="IPR013320">
    <property type="entry name" value="ConA-like_dom_sf"/>
</dbReference>
<dbReference type="Pfam" id="PF13004">
    <property type="entry name" value="BACON"/>
    <property type="match status" value="1"/>
</dbReference>
<proteinExistence type="inferred from homology"/>
<dbReference type="InterPro" id="IPR050546">
    <property type="entry name" value="Glycosyl_Hydrlase_16"/>
</dbReference>
<organism evidence="4 5">
    <name type="scientific">Xylanibacter rarus</name>
    <dbReference type="NCBI Taxonomy" id="1676614"/>
    <lineage>
        <taxon>Bacteria</taxon>
        <taxon>Pseudomonadati</taxon>
        <taxon>Bacteroidota</taxon>
        <taxon>Bacteroidia</taxon>
        <taxon>Bacteroidales</taxon>
        <taxon>Prevotellaceae</taxon>
        <taxon>Xylanibacter</taxon>
    </lineage>
</organism>
<dbReference type="GO" id="GO:0005975">
    <property type="term" value="P:carbohydrate metabolic process"/>
    <property type="evidence" value="ECO:0007669"/>
    <property type="project" value="InterPro"/>
</dbReference>
<dbReference type="Gene3D" id="2.60.120.200">
    <property type="match status" value="1"/>
</dbReference>
<reference evidence="4 5" key="1">
    <citation type="submission" date="2015-06" db="EMBL/GenBank/DDBJ databases">
        <title>Prevotella sp. 109, sp. nov., a novel member of the family Prevotellaceae isolated from human faeces.</title>
        <authorList>
            <person name="Shkoporov A.N."/>
            <person name="Chaplin A.V."/>
            <person name="Kafarskaia L.I."/>
            <person name="Efimov B.A."/>
        </authorList>
    </citation>
    <scope>NUCLEOTIDE SEQUENCE [LARGE SCALE GENOMIC DNA]</scope>
    <source>
        <strain evidence="4 5">109</strain>
    </source>
</reference>
<dbReference type="EMBL" id="LFQU01000004">
    <property type="protein sequence ID" value="KOO69266.1"/>
    <property type="molecule type" value="Genomic_DNA"/>
</dbReference>
<keyword evidence="5" id="KW-1185">Reference proteome</keyword>
<feature type="chain" id="PRO_5034746569" evidence="2">
    <location>
        <begin position="24"/>
        <end position="450"/>
    </location>
</feature>
<dbReference type="Proteomes" id="UP000036951">
    <property type="component" value="Unassembled WGS sequence"/>
</dbReference>
<evidence type="ECO:0000256" key="1">
    <source>
        <dbReference type="ARBA" id="ARBA00006865"/>
    </source>
</evidence>